<feature type="transmembrane region" description="Helical" evidence="1">
    <location>
        <begin position="301"/>
        <end position="321"/>
    </location>
</feature>
<sequence>MKSQTSLLNKTLLSHFTGTIFWLTIVFMALNIIALPLSIWIVTFDRDFYPDYQIPENFLFQIASGQLIIGMIFTAFLAMFLLNYLNDESSSDFMHSLPVKRTALLIHVLLTGITAIVVPLVISAVILLIERMIFIPEIAVTDIGKWLIYALFAHFVIFAIAIFTGFLVNGIFLHMQVIILGLFLPLAVWALTYAAASVLYDGISSLFMEHSELVLNATFPYIAVTQLYDGINTPLSLVWAAAAILLIVLSFVLYKYRRNEKVTASFNFIWLKEILTAVTTIAGMLAVGASVSLLIPVSPAVSIFGFAVGAIVAYLIVEMFFQNSVKIQFSWKSIVFTVLVIIIFWLVFLIGWTKYVNDVPSEKEVASVYIADDYMYYTNDSLNEYFEEGFLFNDDEKVIESAIKAHEAAIEDKSFPNIYAGDETARLEFQYKMEDGSVMNRTFHTLQNDSEAVQITKQLNSDRYNINADFLENIKRHPEMTELWLFNNTLRADRSLIEDYKNHSAQLMDYNPYIANETGRIEASANYENNYESGMSSIYNEAVLKRIAESDLLMEEILYLNQSSEMFIADIQADELETFFNDYKELNIRELAEKHELENLSEEQKTDIISQVNDGELAPEGSKLLIYSYPDYTESEEDYPAEMDFSILAIQ</sequence>
<evidence type="ECO:0000313" key="3">
    <source>
        <dbReference type="Proteomes" id="UP000257076"/>
    </source>
</evidence>
<feature type="transmembrane region" description="Helical" evidence="1">
    <location>
        <begin position="333"/>
        <end position="352"/>
    </location>
</feature>
<feature type="transmembrane region" description="Helical" evidence="1">
    <location>
        <begin position="177"/>
        <end position="200"/>
    </location>
</feature>
<name>A0A3E0ASK5_9STAP</name>
<comment type="caution">
    <text evidence="2">The sequence shown here is derived from an EMBL/GenBank/DDBJ whole genome shotgun (WGS) entry which is preliminary data.</text>
</comment>
<feature type="transmembrane region" description="Helical" evidence="1">
    <location>
        <begin position="62"/>
        <end position="82"/>
    </location>
</feature>
<dbReference type="Proteomes" id="UP000257076">
    <property type="component" value="Unassembled WGS sequence"/>
</dbReference>
<organism evidence="2 3">
    <name type="scientific">Jeotgalicoccus halotolerans</name>
    <dbReference type="NCBI Taxonomy" id="157227"/>
    <lineage>
        <taxon>Bacteria</taxon>
        <taxon>Bacillati</taxon>
        <taxon>Bacillota</taxon>
        <taxon>Bacilli</taxon>
        <taxon>Bacillales</taxon>
        <taxon>Staphylococcaceae</taxon>
        <taxon>Jeotgalicoccus</taxon>
    </lineage>
</organism>
<reference evidence="2 3" key="1">
    <citation type="submission" date="2018-08" db="EMBL/GenBank/DDBJ databases">
        <title>Genomic Encyclopedia of Type Strains, Phase IV (KMG-IV): sequencing the most valuable type-strain genomes for metagenomic binning, comparative biology and taxonomic classification.</title>
        <authorList>
            <person name="Goeker M."/>
        </authorList>
    </citation>
    <scope>NUCLEOTIDE SEQUENCE [LARGE SCALE GENOMIC DNA]</scope>
    <source>
        <strain evidence="2 3">DSM 17274</strain>
    </source>
</reference>
<keyword evidence="1" id="KW-1133">Transmembrane helix</keyword>
<feature type="transmembrane region" description="Helical" evidence="1">
    <location>
        <begin position="103"/>
        <end position="126"/>
    </location>
</feature>
<dbReference type="OrthoDB" id="1706490at2"/>
<feature type="transmembrane region" description="Helical" evidence="1">
    <location>
        <begin position="237"/>
        <end position="254"/>
    </location>
</feature>
<keyword evidence="1" id="KW-0812">Transmembrane</keyword>
<proteinExistence type="predicted"/>
<feature type="transmembrane region" description="Helical" evidence="1">
    <location>
        <begin position="274"/>
        <end position="295"/>
    </location>
</feature>
<keyword evidence="3" id="KW-1185">Reference proteome</keyword>
<evidence type="ECO:0000313" key="2">
    <source>
        <dbReference type="EMBL" id="REG22746.1"/>
    </source>
</evidence>
<evidence type="ECO:0000256" key="1">
    <source>
        <dbReference type="SAM" id="Phobius"/>
    </source>
</evidence>
<feature type="transmembrane region" description="Helical" evidence="1">
    <location>
        <begin position="20"/>
        <end position="42"/>
    </location>
</feature>
<keyword evidence="1" id="KW-0472">Membrane</keyword>
<dbReference type="EMBL" id="QUMW01000015">
    <property type="protein sequence ID" value="REG22746.1"/>
    <property type="molecule type" value="Genomic_DNA"/>
</dbReference>
<accession>A0A3E0ASK5</accession>
<protein>
    <submittedName>
        <fullName evidence="2">ABC-2 type transport system permease protein</fullName>
    </submittedName>
</protein>
<feature type="transmembrane region" description="Helical" evidence="1">
    <location>
        <begin position="146"/>
        <end position="168"/>
    </location>
</feature>
<gene>
    <name evidence="2" type="ORF">DFR63_2117</name>
</gene>
<dbReference type="AlphaFoldDB" id="A0A3E0ASK5"/>
<dbReference type="RefSeq" id="WP_115885883.1">
    <property type="nucleotide sequence ID" value="NZ_CBCSHX010000007.1"/>
</dbReference>